<keyword evidence="3" id="KW-1185">Reference proteome</keyword>
<dbReference type="EMBL" id="OX459940">
    <property type="protein sequence ID" value="CAI9174451.1"/>
    <property type="molecule type" value="Genomic_DNA"/>
</dbReference>
<feature type="region of interest" description="Disordered" evidence="1">
    <location>
        <begin position="109"/>
        <end position="150"/>
    </location>
</feature>
<feature type="region of interest" description="Disordered" evidence="1">
    <location>
        <begin position="1"/>
        <end position="86"/>
    </location>
</feature>
<feature type="compositionally biased region" description="Basic and acidic residues" evidence="1">
    <location>
        <begin position="1"/>
        <end position="23"/>
    </location>
</feature>
<organism evidence="2 3">
    <name type="scientific">Rangifer tarandus platyrhynchus</name>
    <name type="common">Svalbard reindeer</name>
    <dbReference type="NCBI Taxonomy" id="3082113"/>
    <lineage>
        <taxon>Eukaryota</taxon>
        <taxon>Metazoa</taxon>
        <taxon>Chordata</taxon>
        <taxon>Craniata</taxon>
        <taxon>Vertebrata</taxon>
        <taxon>Euteleostomi</taxon>
        <taxon>Mammalia</taxon>
        <taxon>Eutheria</taxon>
        <taxon>Laurasiatheria</taxon>
        <taxon>Artiodactyla</taxon>
        <taxon>Ruminantia</taxon>
        <taxon>Pecora</taxon>
        <taxon>Cervidae</taxon>
        <taxon>Odocoileinae</taxon>
        <taxon>Rangifer</taxon>
    </lineage>
</organism>
<protein>
    <submittedName>
        <fullName evidence="2">Uncharacterized protein</fullName>
    </submittedName>
</protein>
<reference evidence="2" key="1">
    <citation type="submission" date="2023-04" db="EMBL/GenBank/DDBJ databases">
        <authorList>
            <consortium name="ELIXIR-Norway"/>
        </authorList>
    </citation>
    <scope>NUCLEOTIDE SEQUENCE [LARGE SCALE GENOMIC DNA]</scope>
</reference>
<gene>
    <name evidence="2" type="ORF">MRATA1EN1_LOCUS23413</name>
</gene>
<evidence type="ECO:0000313" key="2">
    <source>
        <dbReference type="EMBL" id="CAI9174451.1"/>
    </source>
</evidence>
<dbReference type="Proteomes" id="UP001176941">
    <property type="component" value="Chromosome 4"/>
</dbReference>
<name>A0ABN8ZQG5_RANTA</name>
<evidence type="ECO:0000313" key="3">
    <source>
        <dbReference type="Proteomes" id="UP001176941"/>
    </source>
</evidence>
<accession>A0ABN8ZQG5</accession>
<sequence>MQDTKEETATHTTDVEQHIREESAGAASPPAHSPDPCPQRRQAVARQPSLSPRRCQKTPARYPSPGPAARPLPPPPHTSNPAVGLSLARFPPQRRSSVAAAAEAAAAATESSIPAGATWNSRASSGAPGSRGLQPLRRTARLTPAPSRTQ</sequence>
<feature type="compositionally biased region" description="Pro residues" evidence="1">
    <location>
        <begin position="62"/>
        <end position="78"/>
    </location>
</feature>
<evidence type="ECO:0000256" key="1">
    <source>
        <dbReference type="SAM" id="MobiDB-lite"/>
    </source>
</evidence>
<feature type="compositionally biased region" description="Low complexity" evidence="1">
    <location>
        <begin position="121"/>
        <end position="132"/>
    </location>
</feature>
<proteinExistence type="predicted"/>